<dbReference type="SUPFAM" id="SSF82714">
    <property type="entry name" value="Multidrug efflux transporter AcrB TolC docking domain, DN and DC subdomains"/>
    <property type="match status" value="1"/>
</dbReference>
<dbReference type="AlphaFoldDB" id="A0A162ACA8"/>
<dbReference type="EMBL" id="AUYB01000013">
    <property type="protein sequence ID" value="KZN47463.1"/>
    <property type="molecule type" value="Genomic_DNA"/>
</dbReference>
<dbReference type="PRINTS" id="PR00702">
    <property type="entry name" value="ACRIFLAVINRP"/>
</dbReference>
<dbReference type="Proteomes" id="UP000076643">
    <property type="component" value="Unassembled WGS sequence"/>
</dbReference>
<feature type="transmembrane region" description="Helical" evidence="1">
    <location>
        <begin position="905"/>
        <end position="926"/>
    </location>
</feature>
<organism evidence="2 3">
    <name type="scientific">Pseudoalteromonas luteoviolacea DSM 6061</name>
    <dbReference type="NCBI Taxonomy" id="1365250"/>
    <lineage>
        <taxon>Bacteria</taxon>
        <taxon>Pseudomonadati</taxon>
        <taxon>Pseudomonadota</taxon>
        <taxon>Gammaproteobacteria</taxon>
        <taxon>Alteromonadales</taxon>
        <taxon>Pseudoalteromonadaceae</taxon>
        <taxon>Pseudoalteromonas</taxon>
    </lineage>
</organism>
<feature type="transmembrane region" description="Helical" evidence="1">
    <location>
        <begin position="463"/>
        <end position="485"/>
    </location>
</feature>
<accession>A0A162ACA8</accession>
<keyword evidence="1" id="KW-0812">Transmembrane</keyword>
<keyword evidence="1" id="KW-1133">Transmembrane helix</keyword>
<feature type="transmembrane region" description="Helical" evidence="1">
    <location>
        <begin position="12"/>
        <end position="30"/>
    </location>
</feature>
<dbReference type="InterPro" id="IPR027463">
    <property type="entry name" value="AcrB_DN_DC_subdom"/>
</dbReference>
<dbReference type="RefSeq" id="WP_063364516.1">
    <property type="nucleotide sequence ID" value="NZ_AQHB01000039.1"/>
</dbReference>
<dbReference type="SUPFAM" id="SSF82866">
    <property type="entry name" value="Multidrug efflux transporter AcrB transmembrane domain"/>
    <property type="match status" value="2"/>
</dbReference>
<evidence type="ECO:0000256" key="1">
    <source>
        <dbReference type="SAM" id="Phobius"/>
    </source>
</evidence>
<feature type="transmembrane region" description="Helical" evidence="1">
    <location>
        <begin position="386"/>
        <end position="410"/>
    </location>
</feature>
<gene>
    <name evidence="2" type="ORF">N475_06190</name>
</gene>
<feature type="transmembrane region" description="Helical" evidence="1">
    <location>
        <begin position="330"/>
        <end position="353"/>
    </location>
</feature>
<evidence type="ECO:0000313" key="3">
    <source>
        <dbReference type="Proteomes" id="UP000076643"/>
    </source>
</evidence>
<feature type="transmembrane region" description="Helical" evidence="1">
    <location>
        <begin position="431"/>
        <end position="451"/>
    </location>
</feature>
<dbReference type="Gene3D" id="3.30.70.1430">
    <property type="entry name" value="Multidrug efflux transporter AcrB pore domain"/>
    <property type="match status" value="2"/>
</dbReference>
<protein>
    <recommendedName>
        <fullName evidence="4">Acriflavine resistance protein B</fullName>
    </recommendedName>
</protein>
<feature type="transmembrane region" description="Helical" evidence="1">
    <location>
        <begin position="360"/>
        <end position="380"/>
    </location>
</feature>
<dbReference type="GO" id="GO:0042910">
    <property type="term" value="F:xenobiotic transmembrane transporter activity"/>
    <property type="evidence" value="ECO:0007669"/>
    <property type="project" value="TreeGrafter"/>
</dbReference>
<sequence>MNLTSKSINNPAIIAVITCLVFMLGCLSIFKLPNQLLPTIERPQLHVSTNWRAAAPEELESAIIEPQEFVLKSISGLQEISSYIEQGFGSITLTFETGADMDKARLDVINSLNQAPPLPLDADESIISEGRSNNAASLLIRPIDKNNSQSIYEYQKLIEDVVKPRLGKIKGVSQVNLMSHRRTELQVTFDPFKIASLGISLDKVADAVSSNSDMSGGFVNVGRRKYTVRFSGRIDTDSLSDKIILFKGDTPIYLRDIATIDTVLSERRGFSLRNSMPAYYITIDSGNNVNTVELMDGINQAINELNSEALKEVGLQIDLSFDASVHIRNAIALVLSNLGMGVFLALLILNVFLRDIRTTLIIATTIPVSLMFAFIALNVLGRSLNVISLAGLAFSVGLVLDAAIIVQENIVRYRSNGLGKVKSIIEGSKQVSGALFASTITSVAIFLPILFMEGIEGQLFSDLAITLAVAVIASLISAITVLPVASKLWMKVENKADPFSNLWITISNLSDKLTNSLVKRLLWIFGLIGSSICIVFLLTPKADFLPRVPTDGFFMGFDLPSGVNVETIESELAPIIQNRLEPFALGEREPKIKDHNFFSYGPSNTGGFIYLDDPKRVEELMHIVRSEVLADLPGTEVFLSRGSMIRMGRNGAQSIDINIQGPDIELLIAAAKIGMEEINEKLPGAFPRPFPGLQIAEPELNLTPNDYTVSQSGLNRDSLGQIIRALTGGLFIGEYFDGNKRLDIIMRSQEWVEPDRLVEMPVYTPLAGLRTIGELTELTRTVGPTQLSRYEGQRTFTISLSPPTGVSMQEALDIVKNEITPKIQQALPSDSRILISGNADQMKQAISTMAINFSLALFILFLIMSALFKSVTDSLLVLLVLPLAAAGSVIGLEILNIFIFQSLDLLTMIGFIILLGLVVNNAILLVEQTRNAEREGLSRDRAVKEAVKVRARPIFMSTLTSLCGMIPLILVPGIGAEVYRGLATVIFGGMLVSATFTLVLLPSLLKIELARLFNKRGVNIANHS</sequence>
<comment type="caution">
    <text evidence="2">The sequence shown here is derived from an EMBL/GenBank/DDBJ whole genome shotgun (WGS) entry which is preliminary data.</text>
</comment>
<keyword evidence="3" id="KW-1185">Reference proteome</keyword>
<evidence type="ECO:0008006" key="4">
    <source>
        <dbReference type="Google" id="ProtNLM"/>
    </source>
</evidence>
<feature type="transmembrane region" description="Helical" evidence="1">
    <location>
        <begin position="521"/>
        <end position="539"/>
    </location>
</feature>
<reference evidence="2 3" key="1">
    <citation type="submission" date="2013-07" db="EMBL/GenBank/DDBJ databases">
        <title>Comparative Genomic and Metabolomic Analysis of Twelve Strains of Pseudoalteromonas luteoviolacea.</title>
        <authorList>
            <person name="Vynne N.G."/>
            <person name="Mansson M."/>
            <person name="Gram L."/>
        </authorList>
    </citation>
    <scope>NUCLEOTIDE SEQUENCE [LARGE SCALE GENOMIC DNA]</scope>
    <source>
        <strain evidence="2 3">DSM 6061</strain>
    </source>
</reference>
<dbReference type="PATRIC" id="fig|1365250.3.peg.117"/>
<feature type="transmembrane region" description="Helical" evidence="1">
    <location>
        <begin position="981"/>
        <end position="1005"/>
    </location>
</feature>
<dbReference type="SUPFAM" id="SSF82693">
    <property type="entry name" value="Multidrug efflux transporter AcrB pore domain, PN1, PN2, PC1 and PC2 subdomains"/>
    <property type="match status" value="2"/>
</dbReference>
<dbReference type="Gene3D" id="3.30.70.1320">
    <property type="entry name" value="Multidrug efflux transporter AcrB pore domain like"/>
    <property type="match status" value="1"/>
</dbReference>
<dbReference type="PROSITE" id="PS51257">
    <property type="entry name" value="PROKAR_LIPOPROTEIN"/>
    <property type="match status" value="1"/>
</dbReference>
<feature type="transmembrane region" description="Helical" evidence="1">
    <location>
        <begin position="849"/>
        <end position="868"/>
    </location>
</feature>
<dbReference type="Pfam" id="PF00873">
    <property type="entry name" value="ACR_tran"/>
    <property type="match status" value="1"/>
</dbReference>
<dbReference type="PANTHER" id="PTHR32063">
    <property type="match status" value="1"/>
</dbReference>
<dbReference type="Gene3D" id="3.30.70.1440">
    <property type="entry name" value="Multidrug efflux transporter AcrB pore domain"/>
    <property type="match status" value="1"/>
</dbReference>
<dbReference type="PANTHER" id="PTHR32063:SF0">
    <property type="entry name" value="SWARMING MOTILITY PROTEIN SWRC"/>
    <property type="match status" value="1"/>
</dbReference>
<evidence type="ECO:0000313" key="2">
    <source>
        <dbReference type="EMBL" id="KZN47463.1"/>
    </source>
</evidence>
<name>A0A162ACA8_9GAMM</name>
<dbReference type="Gene3D" id="3.30.2090.10">
    <property type="entry name" value="Multidrug efflux transporter AcrB TolC docking domain, DN and DC subdomains"/>
    <property type="match status" value="2"/>
</dbReference>
<feature type="transmembrane region" description="Helical" evidence="1">
    <location>
        <begin position="954"/>
        <end position="975"/>
    </location>
</feature>
<proteinExistence type="predicted"/>
<dbReference type="InterPro" id="IPR001036">
    <property type="entry name" value="Acrflvin-R"/>
</dbReference>
<feature type="transmembrane region" description="Helical" evidence="1">
    <location>
        <begin position="875"/>
        <end position="899"/>
    </location>
</feature>
<dbReference type="GO" id="GO:0005886">
    <property type="term" value="C:plasma membrane"/>
    <property type="evidence" value="ECO:0007669"/>
    <property type="project" value="TreeGrafter"/>
</dbReference>
<keyword evidence="1" id="KW-0472">Membrane</keyword>
<dbReference type="Gene3D" id="1.20.1640.10">
    <property type="entry name" value="Multidrug efflux transporter AcrB transmembrane domain"/>
    <property type="match status" value="2"/>
</dbReference>